<accession>A0AAW2E1L8</accession>
<sequence>MHPTTGARNTSLLKQIFLPGDVHTILSIPLGSFKPRDRLIWAYTPRGLFIVNIAYKLALSMNHSLATTESSDGDTHSHRLFWRTIWGRCVPNKVKAFTWKACRNILPTEANLCHRHVLSDSTCEACNLAEETSGHFFWECTKAKETWNVSGIPVVKTGVSHGTFADLLWYLIFIQHFGQDVLELTVMISWCMWFNCNRTRLGSPRKRPQEILSQARFMLEEFLLAHHRPPGLKDAMDNRWVPPAFLWYKINTDAAVFSDWNSWHRSCDS</sequence>
<organism evidence="2 3">
    <name type="scientific">Lithocarpus litseifolius</name>
    <dbReference type="NCBI Taxonomy" id="425828"/>
    <lineage>
        <taxon>Eukaryota</taxon>
        <taxon>Viridiplantae</taxon>
        <taxon>Streptophyta</taxon>
        <taxon>Embryophyta</taxon>
        <taxon>Tracheophyta</taxon>
        <taxon>Spermatophyta</taxon>
        <taxon>Magnoliopsida</taxon>
        <taxon>eudicotyledons</taxon>
        <taxon>Gunneridae</taxon>
        <taxon>Pentapetalae</taxon>
        <taxon>rosids</taxon>
        <taxon>fabids</taxon>
        <taxon>Fagales</taxon>
        <taxon>Fagaceae</taxon>
        <taxon>Lithocarpus</taxon>
    </lineage>
</organism>
<dbReference type="Proteomes" id="UP001459277">
    <property type="component" value="Unassembled WGS sequence"/>
</dbReference>
<dbReference type="AlphaFoldDB" id="A0AAW2E1L8"/>
<comment type="caution">
    <text evidence="2">The sequence shown here is derived from an EMBL/GenBank/DDBJ whole genome shotgun (WGS) entry which is preliminary data.</text>
</comment>
<proteinExistence type="predicted"/>
<dbReference type="EMBL" id="JAZDWU010000001">
    <property type="protein sequence ID" value="KAL0014901.1"/>
    <property type="molecule type" value="Genomic_DNA"/>
</dbReference>
<dbReference type="Pfam" id="PF13966">
    <property type="entry name" value="zf-RVT"/>
    <property type="match status" value="1"/>
</dbReference>
<protein>
    <recommendedName>
        <fullName evidence="1">Reverse transcriptase zinc-binding domain-containing protein</fullName>
    </recommendedName>
</protein>
<gene>
    <name evidence="2" type="ORF">SO802_001970</name>
</gene>
<evidence type="ECO:0000259" key="1">
    <source>
        <dbReference type="Pfam" id="PF13966"/>
    </source>
</evidence>
<name>A0AAW2E1L8_9ROSI</name>
<dbReference type="InterPro" id="IPR026960">
    <property type="entry name" value="RVT-Znf"/>
</dbReference>
<evidence type="ECO:0000313" key="2">
    <source>
        <dbReference type="EMBL" id="KAL0014901.1"/>
    </source>
</evidence>
<feature type="domain" description="Reverse transcriptase zinc-binding" evidence="1">
    <location>
        <begin position="79"/>
        <end position="147"/>
    </location>
</feature>
<keyword evidence="3" id="KW-1185">Reference proteome</keyword>
<reference evidence="2 3" key="1">
    <citation type="submission" date="2024-01" db="EMBL/GenBank/DDBJ databases">
        <title>A telomere-to-telomere, gap-free genome of sweet tea (Lithocarpus litseifolius).</title>
        <authorList>
            <person name="Zhou J."/>
        </authorList>
    </citation>
    <scope>NUCLEOTIDE SEQUENCE [LARGE SCALE GENOMIC DNA]</scope>
    <source>
        <strain evidence="2">Zhou-2022a</strain>
        <tissue evidence="2">Leaf</tissue>
    </source>
</reference>
<evidence type="ECO:0000313" key="3">
    <source>
        <dbReference type="Proteomes" id="UP001459277"/>
    </source>
</evidence>